<evidence type="ECO:0000256" key="5">
    <source>
        <dbReference type="ARBA" id="ARBA00035330"/>
    </source>
</evidence>
<dbReference type="Proteomes" id="UP000887116">
    <property type="component" value="Unassembled WGS sequence"/>
</dbReference>
<comment type="similarity">
    <text evidence="1">Belongs to the eukaryotic ribosomal protein eL28 family.</text>
</comment>
<dbReference type="GO" id="GO:0003735">
    <property type="term" value="F:structural constituent of ribosome"/>
    <property type="evidence" value="ECO:0007669"/>
    <property type="project" value="InterPro"/>
</dbReference>
<dbReference type="Gene3D" id="3.30.390.110">
    <property type="match status" value="1"/>
</dbReference>
<evidence type="ECO:0000313" key="7">
    <source>
        <dbReference type="EMBL" id="GFQ78181.1"/>
    </source>
</evidence>
<dbReference type="AlphaFoldDB" id="A0A8X6KMZ6"/>
<accession>A0A8X6KMZ6</accession>
<evidence type="ECO:0000256" key="2">
    <source>
        <dbReference type="ARBA" id="ARBA00022980"/>
    </source>
</evidence>
<protein>
    <recommendedName>
        <fullName evidence="4">Large ribosomal subunit protein eL28</fullName>
    </recommendedName>
    <alternativeName>
        <fullName evidence="5">60S ribosomal protein L28</fullName>
    </alternativeName>
</protein>
<keyword evidence="3" id="KW-0687">Ribonucleoprotein</keyword>
<proteinExistence type="inferred from homology"/>
<dbReference type="OrthoDB" id="338850at2759"/>
<evidence type="ECO:0000259" key="6">
    <source>
        <dbReference type="Pfam" id="PF01778"/>
    </source>
</evidence>
<keyword evidence="8" id="KW-1185">Reference proteome</keyword>
<feature type="domain" description="Ribosomal eL28/Mak16" evidence="6">
    <location>
        <begin position="9"/>
        <end position="125"/>
    </location>
</feature>
<dbReference type="GO" id="GO:0005840">
    <property type="term" value="C:ribosome"/>
    <property type="evidence" value="ECO:0007669"/>
    <property type="project" value="UniProtKB-KW"/>
</dbReference>
<dbReference type="InterPro" id="IPR002672">
    <property type="entry name" value="Ribosomal_eL28"/>
</dbReference>
<reference evidence="7" key="1">
    <citation type="submission" date="2020-07" db="EMBL/GenBank/DDBJ databases">
        <title>Multicomponent nature underlies the extraordinary mechanical properties of spider dragline silk.</title>
        <authorList>
            <person name="Kono N."/>
            <person name="Nakamura H."/>
            <person name="Mori M."/>
            <person name="Yoshida Y."/>
            <person name="Ohtoshi R."/>
            <person name="Malay A.D."/>
            <person name="Moran D.A.P."/>
            <person name="Tomita M."/>
            <person name="Numata K."/>
            <person name="Arakawa K."/>
        </authorList>
    </citation>
    <scope>NUCLEOTIDE SEQUENCE</scope>
</reference>
<dbReference type="FunFam" id="3.30.390.110:FF:000002">
    <property type="entry name" value="60S ribosomal protein L28"/>
    <property type="match status" value="1"/>
</dbReference>
<dbReference type="GO" id="GO:1990904">
    <property type="term" value="C:ribonucleoprotein complex"/>
    <property type="evidence" value="ECO:0007669"/>
    <property type="project" value="UniProtKB-KW"/>
</dbReference>
<evidence type="ECO:0000256" key="1">
    <source>
        <dbReference type="ARBA" id="ARBA00007926"/>
    </source>
</evidence>
<sequence length="142" mass="16741">MDVEFSNELQWMVVRNRSSFLVKKKHVKMPFSTDPFNMKKLHVPRFCGSIQSKAVMVEPHPGKKGVNFIYKKKDVGNKPRQSLRVQSFTKHPRRTMTNIKSFFKKTGYRKDLRMLALRAASKVYRCQRPIVPKKKAFKKKPE</sequence>
<gene>
    <name evidence="7" type="primary">Rpl28</name>
    <name evidence="7" type="ORF">TNCT_475251</name>
</gene>
<evidence type="ECO:0000256" key="4">
    <source>
        <dbReference type="ARBA" id="ARBA00035223"/>
    </source>
</evidence>
<comment type="caution">
    <text evidence="7">The sequence shown here is derived from an EMBL/GenBank/DDBJ whole genome shotgun (WGS) entry which is preliminary data.</text>
</comment>
<organism evidence="7 8">
    <name type="scientific">Trichonephila clavata</name>
    <name type="common">Joro spider</name>
    <name type="synonym">Nephila clavata</name>
    <dbReference type="NCBI Taxonomy" id="2740835"/>
    <lineage>
        <taxon>Eukaryota</taxon>
        <taxon>Metazoa</taxon>
        <taxon>Ecdysozoa</taxon>
        <taxon>Arthropoda</taxon>
        <taxon>Chelicerata</taxon>
        <taxon>Arachnida</taxon>
        <taxon>Araneae</taxon>
        <taxon>Araneomorphae</taxon>
        <taxon>Entelegynae</taxon>
        <taxon>Araneoidea</taxon>
        <taxon>Nephilidae</taxon>
        <taxon>Trichonephila</taxon>
    </lineage>
</organism>
<dbReference type="EMBL" id="BMAO01002089">
    <property type="protein sequence ID" value="GFQ78181.1"/>
    <property type="molecule type" value="Genomic_DNA"/>
</dbReference>
<evidence type="ECO:0000256" key="3">
    <source>
        <dbReference type="ARBA" id="ARBA00023274"/>
    </source>
</evidence>
<dbReference type="InterPro" id="IPR029004">
    <property type="entry name" value="Ribosomal_eL28/Mak16"/>
</dbReference>
<dbReference type="Pfam" id="PF01778">
    <property type="entry name" value="Ribosomal_L28e"/>
    <property type="match status" value="1"/>
</dbReference>
<evidence type="ECO:0000313" key="8">
    <source>
        <dbReference type="Proteomes" id="UP000887116"/>
    </source>
</evidence>
<keyword evidence="2 7" id="KW-0689">Ribosomal protein</keyword>
<dbReference type="GO" id="GO:0006412">
    <property type="term" value="P:translation"/>
    <property type="evidence" value="ECO:0007669"/>
    <property type="project" value="InterPro"/>
</dbReference>
<name>A0A8X6KMZ6_TRICU</name>
<dbReference type="PANTHER" id="PTHR10544">
    <property type="entry name" value="60S RIBOSOMAL PROTEIN L28"/>
    <property type="match status" value="1"/>
</dbReference>